<dbReference type="InterPro" id="IPR014710">
    <property type="entry name" value="RmlC-like_jellyroll"/>
</dbReference>
<reference evidence="3" key="1">
    <citation type="journal article" date="2019" name="Int. J. Syst. Evol. Microbiol.">
        <title>The Global Catalogue of Microorganisms (GCM) 10K type strain sequencing project: providing services to taxonomists for standard genome sequencing and annotation.</title>
        <authorList>
            <consortium name="The Broad Institute Genomics Platform"/>
            <consortium name="The Broad Institute Genome Sequencing Center for Infectious Disease"/>
            <person name="Wu L."/>
            <person name="Ma J."/>
        </authorList>
    </citation>
    <scope>NUCLEOTIDE SEQUENCE [LARGE SCALE GENOMIC DNA]</scope>
    <source>
        <strain evidence="3">JCM 9371</strain>
    </source>
</reference>
<dbReference type="InterPro" id="IPR013096">
    <property type="entry name" value="Cupin_2"/>
</dbReference>
<comment type="caution">
    <text evidence="2">The sequence shown here is derived from an EMBL/GenBank/DDBJ whole genome shotgun (WGS) entry which is preliminary data.</text>
</comment>
<gene>
    <name evidence="2" type="ORF">ACFQZM_24245</name>
</gene>
<dbReference type="PANTHER" id="PTHR36156:SF2">
    <property type="entry name" value="CUPIN TYPE-2 DOMAIN-CONTAINING PROTEIN"/>
    <property type="match status" value="1"/>
</dbReference>
<accession>A0ABW2XP92</accession>
<organism evidence="2 3">
    <name type="scientific">Actinomadura fibrosa</name>
    <dbReference type="NCBI Taxonomy" id="111802"/>
    <lineage>
        <taxon>Bacteria</taxon>
        <taxon>Bacillati</taxon>
        <taxon>Actinomycetota</taxon>
        <taxon>Actinomycetes</taxon>
        <taxon>Streptosporangiales</taxon>
        <taxon>Thermomonosporaceae</taxon>
        <taxon>Actinomadura</taxon>
    </lineage>
</organism>
<evidence type="ECO:0000259" key="1">
    <source>
        <dbReference type="Pfam" id="PF07883"/>
    </source>
</evidence>
<dbReference type="PANTHER" id="PTHR36156">
    <property type="entry name" value="SLR2101 PROTEIN"/>
    <property type="match status" value="1"/>
</dbReference>
<keyword evidence="3" id="KW-1185">Reference proteome</keyword>
<dbReference type="Gene3D" id="2.20.70.150">
    <property type="match status" value="1"/>
</dbReference>
<dbReference type="InterPro" id="IPR047142">
    <property type="entry name" value="OryJ/VirC-like"/>
</dbReference>
<dbReference type="InterPro" id="IPR011051">
    <property type="entry name" value="RmlC_Cupin_sf"/>
</dbReference>
<evidence type="ECO:0000313" key="3">
    <source>
        <dbReference type="Proteomes" id="UP001597063"/>
    </source>
</evidence>
<feature type="domain" description="Cupin type-2" evidence="1">
    <location>
        <begin position="79"/>
        <end position="143"/>
    </location>
</feature>
<dbReference type="Proteomes" id="UP001597063">
    <property type="component" value="Unassembled WGS sequence"/>
</dbReference>
<sequence>MSGASPRRVVTGHDAAGRSVFLSDGAPPVARTAPDGAAFHEIWCTDAMPAPITATEGEPTARSLTVPPEPGGTKIRVNVFPPGLVSPTHRTRSIDYGIVLDGEVVLVLDGAETVLRAGDVVVQRGTVHRWENRGAVPARMVFVLVDGVFTDSLADVLGPDVLGSLFHDPMRPREES</sequence>
<dbReference type="SUPFAM" id="SSF51182">
    <property type="entry name" value="RmlC-like cupins"/>
    <property type="match status" value="1"/>
</dbReference>
<dbReference type="Pfam" id="PF07883">
    <property type="entry name" value="Cupin_2"/>
    <property type="match status" value="1"/>
</dbReference>
<dbReference type="RefSeq" id="WP_131756840.1">
    <property type="nucleotide sequence ID" value="NZ_CAACUY010000022.1"/>
</dbReference>
<protein>
    <submittedName>
        <fullName evidence="2">Cupin domain-containing protein</fullName>
    </submittedName>
</protein>
<evidence type="ECO:0000313" key="2">
    <source>
        <dbReference type="EMBL" id="MFD0687627.1"/>
    </source>
</evidence>
<name>A0ABW2XP92_9ACTN</name>
<proteinExistence type="predicted"/>
<dbReference type="CDD" id="cd02231">
    <property type="entry name" value="cupin_BLL6423-like"/>
    <property type="match status" value="1"/>
</dbReference>
<dbReference type="Gene3D" id="2.60.120.10">
    <property type="entry name" value="Jelly Rolls"/>
    <property type="match status" value="1"/>
</dbReference>
<dbReference type="EMBL" id="JBHTGP010000013">
    <property type="protein sequence ID" value="MFD0687627.1"/>
    <property type="molecule type" value="Genomic_DNA"/>
</dbReference>